<comment type="caution">
    <text evidence="1">The sequence shown here is derived from an EMBL/GenBank/DDBJ whole genome shotgun (WGS) entry which is preliminary data.</text>
</comment>
<keyword evidence="2" id="KW-1185">Reference proteome</keyword>
<gene>
    <name evidence="1" type="ORF">BpHYR1_001749</name>
</gene>
<name>A0A3M7RCS0_BRAPC</name>
<proteinExistence type="predicted"/>
<reference evidence="1 2" key="1">
    <citation type="journal article" date="2018" name="Sci. Rep.">
        <title>Genomic signatures of local adaptation to the degree of environmental predictability in rotifers.</title>
        <authorList>
            <person name="Franch-Gras L."/>
            <person name="Hahn C."/>
            <person name="Garcia-Roger E.M."/>
            <person name="Carmona M.J."/>
            <person name="Serra M."/>
            <person name="Gomez A."/>
        </authorList>
    </citation>
    <scope>NUCLEOTIDE SEQUENCE [LARGE SCALE GENOMIC DNA]</scope>
    <source>
        <strain evidence="1">HYR1</strain>
    </source>
</reference>
<organism evidence="1 2">
    <name type="scientific">Brachionus plicatilis</name>
    <name type="common">Marine rotifer</name>
    <name type="synonym">Brachionus muelleri</name>
    <dbReference type="NCBI Taxonomy" id="10195"/>
    <lineage>
        <taxon>Eukaryota</taxon>
        <taxon>Metazoa</taxon>
        <taxon>Spiralia</taxon>
        <taxon>Gnathifera</taxon>
        <taxon>Rotifera</taxon>
        <taxon>Eurotatoria</taxon>
        <taxon>Monogononta</taxon>
        <taxon>Pseudotrocha</taxon>
        <taxon>Ploima</taxon>
        <taxon>Brachionidae</taxon>
        <taxon>Brachionus</taxon>
    </lineage>
</organism>
<dbReference type="EMBL" id="REGN01003739">
    <property type="protein sequence ID" value="RNA21075.1"/>
    <property type="molecule type" value="Genomic_DNA"/>
</dbReference>
<sequence length="100" mass="11335">MAKTGVNLSPTLKFGLSNVDDFFKKFFKKSLENSIMSSHSSAPPEALMDEKNDLKIFKFSVKGKAFFNYFMYEIPGLTDVRNHTTTCINHKANVNLFCIS</sequence>
<protein>
    <submittedName>
        <fullName evidence="1">Uncharacterized protein</fullName>
    </submittedName>
</protein>
<dbReference type="AlphaFoldDB" id="A0A3M7RCS0"/>
<dbReference type="Proteomes" id="UP000276133">
    <property type="component" value="Unassembled WGS sequence"/>
</dbReference>
<evidence type="ECO:0000313" key="1">
    <source>
        <dbReference type="EMBL" id="RNA21075.1"/>
    </source>
</evidence>
<evidence type="ECO:0000313" key="2">
    <source>
        <dbReference type="Proteomes" id="UP000276133"/>
    </source>
</evidence>
<accession>A0A3M7RCS0</accession>